<feature type="domain" description="Cation/H+ exchanger transmembrane" evidence="12">
    <location>
        <begin position="26"/>
        <end position="398"/>
    </location>
</feature>
<keyword evidence="3" id="KW-0813">Transport</keyword>
<dbReference type="AlphaFoldDB" id="A0A235B640"/>
<evidence type="ECO:0000256" key="7">
    <source>
        <dbReference type="ARBA" id="ARBA00023053"/>
    </source>
</evidence>
<reference evidence="13 14" key="1">
    <citation type="submission" date="2017-07" db="EMBL/GenBank/DDBJ databases">
        <title>The genome sequence of Paludifilum halophilum highlights mechanisms for microbial adaptation to high salt environemnts.</title>
        <authorList>
            <person name="Belbahri L."/>
        </authorList>
    </citation>
    <scope>NUCLEOTIDE SEQUENCE [LARGE SCALE GENOMIC DNA]</scope>
    <source>
        <strain evidence="13 14">DSM 102817</strain>
    </source>
</reference>
<keyword evidence="6 11" id="KW-1133">Transmembrane helix</keyword>
<keyword evidence="4" id="KW-0050">Antiport</keyword>
<dbReference type="Pfam" id="PF00999">
    <property type="entry name" value="Na_H_Exchanger"/>
    <property type="match status" value="1"/>
</dbReference>
<dbReference type="Gene3D" id="1.20.1530.20">
    <property type="match status" value="1"/>
</dbReference>
<comment type="subcellular location">
    <subcellularLocation>
        <location evidence="1">Membrane</location>
        <topology evidence="1">Multi-pass membrane protein</topology>
    </subcellularLocation>
</comment>
<protein>
    <submittedName>
        <fullName evidence="13">Sodium:proton antiporter</fullName>
    </submittedName>
</protein>
<dbReference type="InterPro" id="IPR006153">
    <property type="entry name" value="Cation/H_exchanger_TM"/>
</dbReference>
<name>A0A235B640_9BACL</name>
<organism evidence="13 14">
    <name type="scientific">Paludifilum halophilum</name>
    <dbReference type="NCBI Taxonomy" id="1642702"/>
    <lineage>
        <taxon>Bacteria</taxon>
        <taxon>Bacillati</taxon>
        <taxon>Bacillota</taxon>
        <taxon>Bacilli</taxon>
        <taxon>Bacillales</taxon>
        <taxon>Thermoactinomycetaceae</taxon>
        <taxon>Paludifilum</taxon>
    </lineage>
</organism>
<feature type="transmembrane region" description="Helical" evidence="11">
    <location>
        <begin position="45"/>
        <end position="64"/>
    </location>
</feature>
<evidence type="ECO:0000313" key="13">
    <source>
        <dbReference type="EMBL" id="OYD07712.1"/>
    </source>
</evidence>
<gene>
    <name evidence="13" type="ORF">CHM34_09560</name>
</gene>
<evidence type="ECO:0000259" key="12">
    <source>
        <dbReference type="Pfam" id="PF00999"/>
    </source>
</evidence>
<evidence type="ECO:0000256" key="9">
    <source>
        <dbReference type="ARBA" id="ARBA00023136"/>
    </source>
</evidence>
<evidence type="ECO:0000256" key="10">
    <source>
        <dbReference type="ARBA" id="ARBA00023201"/>
    </source>
</evidence>
<dbReference type="GO" id="GO:0006814">
    <property type="term" value="P:sodium ion transport"/>
    <property type="evidence" value="ECO:0007669"/>
    <property type="project" value="UniProtKB-KW"/>
</dbReference>
<dbReference type="EMBL" id="NOWF01000005">
    <property type="protein sequence ID" value="OYD07712.1"/>
    <property type="molecule type" value="Genomic_DNA"/>
</dbReference>
<feature type="transmembrane region" description="Helical" evidence="11">
    <location>
        <begin position="16"/>
        <end position="33"/>
    </location>
</feature>
<keyword evidence="10" id="KW-0739">Sodium transport</keyword>
<keyword evidence="7" id="KW-0915">Sodium</keyword>
<feature type="transmembrane region" description="Helical" evidence="11">
    <location>
        <begin position="101"/>
        <end position="127"/>
    </location>
</feature>
<dbReference type="OrthoDB" id="9793589at2"/>
<accession>A0A235B640</accession>
<dbReference type="PANTHER" id="PTHR43562">
    <property type="entry name" value="NAPA-TYPE SODIUM/HYDROGEN ANTIPORTER"/>
    <property type="match status" value="1"/>
</dbReference>
<dbReference type="GO" id="GO:1902600">
    <property type="term" value="P:proton transmembrane transport"/>
    <property type="evidence" value="ECO:0007669"/>
    <property type="project" value="InterPro"/>
</dbReference>
<keyword evidence="8" id="KW-0406">Ion transport</keyword>
<comment type="similarity">
    <text evidence="2">Belongs to the monovalent cation:proton antiporter 2 (CPA2) transporter (TC 2.A.37) family.</text>
</comment>
<comment type="caution">
    <text evidence="13">The sequence shown here is derived from an EMBL/GenBank/DDBJ whole genome shotgun (WGS) entry which is preliminary data.</text>
</comment>
<dbReference type="InterPro" id="IPR038770">
    <property type="entry name" value="Na+/solute_symporter_sf"/>
</dbReference>
<feature type="transmembrane region" description="Helical" evidence="11">
    <location>
        <begin position="133"/>
        <end position="151"/>
    </location>
</feature>
<evidence type="ECO:0000256" key="3">
    <source>
        <dbReference type="ARBA" id="ARBA00022448"/>
    </source>
</evidence>
<dbReference type="GO" id="GO:0016020">
    <property type="term" value="C:membrane"/>
    <property type="evidence" value="ECO:0007669"/>
    <property type="project" value="UniProtKB-SubCell"/>
</dbReference>
<evidence type="ECO:0000256" key="8">
    <source>
        <dbReference type="ARBA" id="ARBA00023065"/>
    </source>
</evidence>
<feature type="transmembrane region" description="Helical" evidence="11">
    <location>
        <begin position="163"/>
        <end position="188"/>
    </location>
</feature>
<feature type="transmembrane region" description="Helical" evidence="11">
    <location>
        <begin position="236"/>
        <end position="265"/>
    </location>
</feature>
<keyword evidence="5 11" id="KW-0812">Transmembrane</keyword>
<keyword evidence="9 11" id="KW-0472">Membrane</keyword>
<evidence type="ECO:0000256" key="11">
    <source>
        <dbReference type="SAM" id="Phobius"/>
    </source>
</evidence>
<evidence type="ECO:0000256" key="5">
    <source>
        <dbReference type="ARBA" id="ARBA00022692"/>
    </source>
</evidence>
<keyword evidence="14" id="KW-1185">Reference proteome</keyword>
<proteinExistence type="inferred from homology"/>
<evidence type="ECO:0000256" key="4">
    <source>
        <dbReference type="ARBA" id="ARBA00022449"/>
    </source>
</evidence>
<dbReference type="GO" id="GO:0015297">
    <property type="term" value="F:antiporter activity"/>
    <property type="evidence" value="ECO:0007669"/>
    <property type="project" value="UniProtKB-KW"/>
</dbReference>
<evidence type="ECO:0000256" key="2">
    <source>
        <dbReference type="ARBA" id="ARBA00005551"/>
    </source>
</evidence>
<feature type="transmembrane region" description="Helical" evidence="11">
    <location>
        <begin position="194"/>
        <end position="215"/>
    </location>
</feature>
<evidence type="ECO:0000313" key="14">
    <source>
        <dbReference type="Proteomes" id="UP000215459"/>
    </source>
</evidence>
<feature type="transmembrane region" description="Helical" evidence="11">
    <location>
        <begin position="70"/>
        <end position="89"/>
    </location>
</feature>
<dbReference type="Proteomes" id="UP000215459">
    <property type="component" value="Unassembled WGS sequence"/>
</dbReference>
<feature type="transmembrane region" description="Helical" evidence="11">
    <location>
        <begin position="285"/>
        <end position="305"/>
    </location>
</feature>
<dbReference type="PANTHER" id="PTHR43562:SF3">
    <property type="entry name" value="SODIUM ION_PROTON EXCHANGER (EUROFUNG)"/>
    <property type="match status" value="1"/>
</dbReference>
<feature type="transmembrane region" description="Helical" evidence="11">
    <location>
        <begin position="376"/>
        <end position="395"/>
    </location>
</feature>
<evidence type="ECO:0000256" key="1">
    <source>
        <dbReference type="ARBA" id="ARBA00004141"/>
    </source>
</evidence>
<dbReference type="RefSeq" id="WP_094264382.1">
    <property type="nucleotide sequence ID" value="NZ_NOWF01000005.1"/>
</dbReference>
<sequence length="412" mass="43729">MDLIEKLVDAEKLEEFHFLLELVLILVAVKLAGHLSRKIGQPSVFGELLVGIVLGPALLGWITVDPDHPGLIIELAEVGVILLMFLAGLETDVEEFKKTAYGSSLVAVGGVIFPLILGFATGLMFGYDYSTSIFIGTLLVATSVSISVQTLRELGKLQTKEGVTILGAAVLDDVLGIIILSMVVGFAAGSGGGGSVIDIVLLLAKIVVFFVLIFLTGRYVLPRLFRWASNLMTTEVLLTFGLIAALGFAYFAEMFGLAGIVGSYFAGLMLSLTKYRHELFEKVEVVAFSFFVPVFFVSIGVRADLSGITADILFLILILCIVAILTKLIGGGLGAKLAGFNWRSSAGIGAGMVARGEVGLIVASIGLGRNLIDDELFTVTVIIVLVTTLVTPPMLKMLFGEKKKSKSTGSSS</sequence>
<feature type="transmembrane region" description="Helical" evidence="11">
    <location>
        <begin position="312"/>
        <end position="335"/>
    </location>
</feature>
<evidence type="ECO:0000256" key="6">
    <source>
        <dbReference type="ARBA" id="ARBA00022989"/>
    </source>
</evidence>